<dbReference type="GO" id="GO:0004497">
    <property type="term" value="F:monooxygenase activity"/>
    <property type="evidence" value="ECO:0007669"/>
    <property type="project" value="UniProtKB-KW"/>
</dbReference>
<protein>
    <recommendedName>
        <fullName evidence="14">Cytochrome P450</fullName>
    </recommendedName>
</protein>
<evidence type="ECO:0000256" key="6">
    <source>
        <dbReference type="ARBA" id="ARBA00023002"/>
    </source>
</evidence>
<evidence type="ECO:0000256" key="4">
    <source>
        <dbReference type="ARBA" id="ARBA00022617"/>
    </source>
</evidence>
<evidence type="ECO:0000256" key="8">
    <source>
        <dbReference type="ARBA" id="ARBA00023033"/>
    </source>
</evidence>
<feature type="binding site" description="axial binding residue" evidence="9">
    <location>
        <position position="468"/>
    </location>
    <ligand>
        <name>heme</name>
        <dbReference type="ChEBI" id="CHEBI:30413"/>
    </ligand>
    <ligandPart>
        <name>Fe</name>
        <dbReference type="ChEBI" id="CHEBI:18248"/>
    </ligandPart>
</feature>
<dbReference type="InterPro" id="IPR001128">
    <property type="entry name" value="Cyt_P450"/>
</dbReference>
<dbReference type="SUPFAM" id="SSF48264">
    <property type="entry name" value="Cytochrome P450"/>
    <property type="match status" value="1"/>
</dbReference>
<dbReference type="GO" id="GO:0016705">
    <property type="term" value="F:oxidoreductase activity, acting on paired donors, with incorporation or reduction of molecular oxygen"/>
    <property type="evidence" value="ECO:0007669"/>
    <property type="project" value="InterPro"/>
</dbReference>
<evidence type="ECO:0000256" key="7">
    <source>
        <dbReference type="ARBA" id="ARBA00023004"/>
    </source>
</evidence>
<evidence type="ECO:0000256" key="10">
    <source>
        <dbReference type="RuleBase" id="RU000461"/>
    </source>
</evidence>
<sequence>MSKSDLQGGLKKGPPQTVQGHHPQVPAMQQTFSSTQLYALSAIALGAAVLYLFKRRTPSNLPPGPPRKFLIGNALDFPRLQTWFKFTEWRDQYGDIVYAEALGKPMVILNTLEATNDLLEKRAGNFTNRPNLVVVGEMMRVNEGMPMLPYGPAWKKQRRLANLALSIAAVKKYHELQSQITAMFLQSLIEKPKKYADELRLATGRIVMNVTYGLSAKTPDSLYITEAEECLDIVNRGSMPGAFIVDLMPALRYLPSWLPGVTFHKAGREGREKIQRLIKRPFSYEAGTARPSLTLDCMENFESLNEKAASQEEKEHAIRWTSGCMYAAGGESTYSTIMNFILAMVKHPEVFKKAQAEYDSVIGGSRLPAVEDRASMPYIQACVKESMRWKPALPVSIARETTEDEEYRGYFIPKGTLVVPNVWAMAQDNISGIPTEAFAPERHMPEHVGKKLATDPTKFAFGFGRRVCPGRFLGENSVFLLLAGIVATMDIAPEMDAQGHPINPDPDYSGGLVAHPESFPVKITPRSPSVSSMVADIVNSIEEFDDQY</sequence>
<dbReference type="AlphaFoldDB" id="A0AAW0DSC5"/>
<feature type="region of interest" description="Disordered" evidence="11">
    <location>
        <begin position="1"/>
        <end position="22"/>
    </location>
</feature>
<keyword evidence="13" id="KW-1185">Reference proteome</keyword>
<dbReference type="CDD" id="cd11065">
    <property type="entry name" value="CYP64-like"/>
    <property type="match status" value="1"/>
</dbReference>
<dbReference type="EMBL" id="JAYKXP010000008">
    <property type="protein sequence ID" value="KAK7054619.1"/>
    <property type="molecule type" value="Genomic_DNA"/>
</dbReference>
<gene>
    <name evidence="12" type="ORF">VNI00_003082</name>
</gene>
<accession>A0AAW0DSC5</accession>
<keyword evidence="6 10" id="KW-0560">Oxidoreductase</keyword>
<keyword evidence="4 9" id="KW-0349">Heme</keyword>
<dbReference type="PROSITE" id="PS00086">
    <property type="entry name" value="CYTOCHROME_P450"/>
    <property type="match status" value="1"/>
</dbReference>
<keyword evidence="8 10" id="KW-0503">Monooxygenase</keyword>
<dbReference type="GO" id="GO:0020037">
    <property type="term" value="F:heme binding"/>
    <property type="evidence" value="ECO:0007669"/>
    <property type="project" value="InterPro"/>
</dbReference>
<reference evidence="12 13" key="1">
    <citation type="submission" date="2024-01" db="EMBL/GenBank/DDBJ databases">
        <title>A draft genome for a cacao thread blight-causing isolate of Paramarasmius palmivorus.</title>
        <authorList>
            <person name="Baruah I.K."/>
            <person name="Bukari Y."/>
            <person name="Amoako-Attah I."/>
            <person name="Meinhardt L.W."/>
            <person name="Bailey B.A."/>
            <person name="Cohen S.P."/>
        </authorList>
    </citation>
    <scope>NUCLEOTIDE SEQUENCE [LARGE SCALE GENOMIC DNA]</scope>
    <source>
        <strain evidence="12 13">GH-12</strain>
    </source>
</reference>
<evidence type="ECO:0000256" key="2">
    <source>
        <dbReference type="ARBA" id="ARBA00005179"/>
    </source>
</evidence>
<evidence type="ECO:0000313" key="12">
    <source>
        <dbReference type="EMBL" id="KAK7054619.1"/>
    </source>
</evidence>
<evidence type="ECO:0008006" key="14">
    <source>
        <dbReference type="Google" id="ProtNLM"/>
    </source>
</evidence>
<evidence type="ECO:0000256" key="1">
    <source>
        <dbReference type="ARBA" id="ARBA00001971"/>
    </source>
</evidence>
<dbReference type="Pfam" id="PF00067">
    <property type="entry name" value="p450"/>
    <property type="match status" value="1"/>
</dbReference>
<organism evidence="12 13">
    <name type="scientific">Paramarasmius palmivorus</name>
    <dbReference type="NCBI Taxonomy" id="297713"/>
    <lineage>
        <taxon>Eukaryota</taxon>
        <taxon>Fungi</taxon>
        <taxon>Dikarya</taxon>
        <taxon>Basidiomycota</taxon>
        <taxon>Agaricomycotina</taxon>
        <taxon>Agaricomycetes</taxon>
        <taxon>Agaricomycetidae</taxon>
        <taxon>Agaricales</taxon>
        <taxon>Marasmiineae</taxon>
        <taxon>Marasmiaceae</taxon>
        <taxon>Paramarasmius</taxon>
    </lineage>
</organism>
<dbReference type="Gene3D" id="1.10.630.10">
    <property type="entry name" value="Cytochrome P450"/>
    <property type="match status" value="1"/>
</dbReference>
<evidence type="ECO:0000256" key="5">
    <source>
        <dbReference type="ARBA" id="ARBA00022723"/>
    </source>
</evidence>
<dbReference type="PRINTS" id="PR00385">
    <property type="entry name" value="P450"/>
</dbReference>
<keyword evidence="5 9" id="KW-0479">Metal-binding</keyword>
<evidence type="ECO:0000256" key="3">
    <source>
        <dbReference type="ARBA" id="ARBA00010617"/>
    </source>
</evidence>
<comment type="caution">
    <text evidence="12">The sequence shown here is derived from an EMBL/GenBank/DDBJ whole genome shotgun (WGS) entry which is preliminary data.</text>
</comment>
<proteinExistence type="inferred from homology"/>
<evidence type="ECO:0000313" key="13">
    <source>
        <dbReference type="Proteomes" id="UP001383192"/>
    </source>
</evidence>
<dbReference type="Proteomes" id="UP001383192">
    <property type="component" value="Unassembled WGS sequence"/>
</dbReference>
<dbReference type="InterPro" id="IPR002401">
    <property type="entry name" value="Cyt_P450_E_grp-I"/>
</dbReference>
<comment type="cofactor">
    <cofactor evidence="1 9">
        <name>heme</name>
        <dbReference type="ChEBI" id="CHEBI:30413"/>
    </cofactor>
</comment>
<keyword evidence="7 9" id="KW-0408">Iron</keyword>
<comment type="similarity">
    <text evidence="3 10">Belongs to the cytochrome P450 family.</text>
</comment>
<dbReference type="InterPro" id="IPR036396">
    <property type="entry name" value="Cyt_P450_sf"/>
</dbReference>
<dbReference type="PANTHER" id="PTHR46300:SF7">
    <property type="entry name" value="P450, PUTATIVE (EUROFUNG)-RELATED"/>
    <property type="match status" value="1"/>
</dbReference>
<evidence type="ECO:0000256" key="11">
    <source>
        <dbReference type="SAM" id="MobiDB-lite"/>
    </source>
</evidence>
<dbReference type="InterPro" id="IPR050364">
    <property type="entry name" value="Cytochrome_P450_fung"/>
</dbReference>
<name>A0AAW0DSC5_9AGAR</name>
<comment type="pathway">
    <text evidence="2">Secondary metabolite biosynthesis.</text>
</comment>
<dbReference type="PANTHER" id="PTHR46300">
    <property type="entry name" value="P450, PUTATIVE (EUROFUNG)-RELATED-RELATED"/>
    <property type="match status" value="1"/>
</dbReference>
<dbReference type="PRINTS" id="PR00463">
    <property type="entry name" value="EP450I"/>
</dbReference>
<dbReference type="GO" id="GO:0005506">
    <property type="term" value="F:iron ion binding"/>
    <property type="evidence" value="ECO:0007669"/>
    <property type="project" value="InterPro"/>
</dbReference>
<evidence type="ECO:0000256" key="9">
    <source>
        <dbReference type="PIRSR" id="PIRSR602401-1"/>
    </source>
</evidence>
<dbReference type="InterPro" id="IPR017972">
    <property type="entry name" value="Cyt_P450_CS"/>
</dbReference>